<evidence type="ECO:0000313" key="4">
    <source>
        <dbReference type="Proteomes" id="UP000006727"/>
    </source>
</evidence>
<sequence>MASTGPPSTEVDSPLAESRNPTPAKLLSASDGQGFRPVGLASSGLAAVDTTISLGPVRPSPGLTSQAHSNAVHQPSPLQHHHHQGGGSQTVGHFPGSHTIALPAHLSPHLSGQRQPQHIVGTGGNPRQHHHPVQMVAPNVASKISHSQVQISRRTPQDRSMESRAHPIVTRPVANMGQPVQGSPSGLGGNQLGKSQLLLHRPQGTSQDKVGLPQKPTASSQRQAMQRAHTRTAGWQSPLGQHVPGTPSSQSRMFYQHPVLNAQVMSSPPEQSRLHPTGVSVVPQQFPQQQQLRDVGPTGVKSMPIYPILRTPVAGNYTSNHSDTPYRERSSDSQIVVHIGDRKVRLASESDPSSLYSLCRRWVRNDILRSDRAGTRDVMNLLLPKPLSVAEVESAGDHPHDNCIKSDADQPQSEIEKSVDDMTPEELLQLHVQQYRLVRKRSKEERMRKIARFKPRLALLLPGNNESC</sequence>
<dbReference type="GeneID" id="112275300"/>
<feature type="compositionally biased region" description="Polar residues" evidence="1">
    <location>
        <begin position="62"/>
        <end position="71"/>
    </location>
</feature>
<protein>
    <submittedName>
        <fullName evidence="2 3">Uncharacterized protein</fullName>
    </submittedName>
</protein>
<reference evidence="2 4" key="2">
    <citation type="journal article" date="2018" name="Plant J.">
        <title>The Physcomitrella patens chromosome-scale assembly reveals moss genome structure and evolution.</title>
        <authorList>
            <person name="Lang D."/>
            <person name="Ullrich K.K."/>
            <person name="Murat F."/>
            <person name="Fuchs J."/>
            <person name="Jenkins J."/>
            <person name="Haas F.B."/>
            <person name="Piednoel M."/>
            <person name="Gundlach H."/>
            <person name="Van Bel M."/>
            <person name="Meyberg R."/>
            <person name="Vives C."/>
            <person name="Morata J."/>
            <person name="Symeonidi A."/>
            <person name="Hiss M."/>
            <person name="Muchero W."/>
            <person name="Kamisugi Y."/>
            <person name="Saleh O."/>
            <person name="Blanc G."/>
            <person name="Decker E.L."/>
            <person name="van Gessel N."/>
            <person name="Grimwood J."/>
            <person name="Hayes R.D."/>
            <person name="Graham S.W."/>
            <person name="Gunter L.E."/>
            <person name="McDaniel S.F."/>
            <person name="Hoernstein S.N.W."/>
            <person name="Larsson A."/>
            <person name="Li F.W."/>
            <person name="Perroud P.F."/>
            <person name="Phillips J."/>
            <person name="Ranjan P."/>
            <person name="Rokshar D.S."/>
            <person name="Rothfels C.J."/>
            <person name="Schneider L."/>
            <person name="Shu S."/>
            <person name="Stevenson D.W."/>
            <person name="Thummler F."/>
            <person name="Tillich M."/>
            <person name="Villarreal Aguilar J.C."/>
            <person name="Widiez T."/>
            <person name="Wong G.K."/>
            <person name="Wymore A."/>
            <person name="Zhang Y."/>
            <person name="Zimmer A.D."/>
            <person name="Quatrano R.S."/>
            <person name="Mayer K.F.X."/>
            <person name="Goodstein D."/>
            <person name="Casacuberta J.M."/>
            <person name="Vandepoele K."/>
            <person name="Reski R."/>
            <person name="Cuming A.C."/>
            <person name="Tuskan G.A."/>
            <person name="Maumus F."/>
            <person name="Salse J."/>
            <person name="Schmutz J."/>
            <person name="Rensing S.A."/>
        </authorList>
    </citation>
    <scope>NUCLEOTIDE SEQUENCE [LARGE SCALE GENOMIC DNA]</scope>
    <source>
        <strain evidence="3 4">cv. Gransden 2004</strain>
    </source>
</reference>
<feature type="region of interest" description="Disordered" evidence="1">
    <location>
        <begin position="1"/>
        <end position="39"/>
    </location>
</feature>
<feature type="compositionally biased region" description="Polar residues" evidence="1">
    <location>
        <begin position="1"/>
        <end position="11"/>
    </location>
</feature>
<dbReference type="Gramene" id="Pp3c22_21740V3.1">
    <property type="protein sequence ID" value="Pp3c22_21740V3.1"/>
    <property type="gene ID" value="Pp3c22_21740"/>
</dbReference>
<dbReference type="EnsemblPlants" id="Pp3c22_21740V3.1">
    <property type="protein sequence ID" value="Pp3c22_21740V3.1"/>
    <property type="gene ID" value="Pp3c22_21740"/>
</dbReference>
<dbReference type="Pfam" id="PF15306">
    <property type="entry name" value="LIN37"/>
    <property type="match status" value="1"/>
</dbReference>
<dbReference type="EMBL" id="ABEU02000022">
    <property type="protein sequence ID" value="PNR31100.1"/>
    <property type="molecule type" value="Genomic_DNA"/>
</dbReference>
<dbReference type="GO" id="GO:0017053">
    <property type="term" value="C:transcription repressor complex"/>
    <property type="evidence" value="ECO:0007669"/>
    <property type="project" value="InterPro"/>
</dbReference>
<dbReference type="InterPro" id="IPR028226">
    <property type="entry name" value="LIN37"/>
</dbReference>
<dbReference type="KEGG" id="ppp:112275300"/>
<feature type="region of interest" description="Disordered" evidence="1">
    <location>
        <begin position="57"/>
        <end position="250"/>
    </location>
</feature>
<dbReference type="Gramene" id="Pp3c22_21740V3.3">
    <property type="protein sequence ID" value="Pp3c22_21740V3.3"/>
    <property type="gene ID" value="Pp3c22_21740"/>
</dbReference>
<dbReference type="PaxDb" id="3218-PP1S100_247V6.1"/>
<dbReference type="AlphaFoldDB" id="A9SPD2"/>
<dbReference type="PANTHER" id="PTHR37173">
    <property type="entry name" value="HYDROXYPROLINE-RICH GLYCOPROTEIN FAMILY PROTEIN"/>
    <property type="match status" value="1"/>
</dbReference>
<gene>
    <name evidence="3" type="primary">LOC112275300</name>
    <name evidence="2" type="ORF">PHYPA_027416</name>
</gene>
<dbReference type="STRING" id="3218.A9SPD2"/>
<feature type="compositionally biased region" description="Basic and acidic residues" evidence="1">
    <location>
        <begin position="155"/>
        <end position="165"/>
    </location>
</feature>
<dbReference type="PANTHER" id="PTHR37173:SF1">
    <property type="entry name" value="PROLINE-RICH FAMILY PROTEIN"/>
    <property type="match status" value="1"/>
</dbReference>
<evidence type="ECO:0000313" key="2">
    <source>
        <dbReference type="EMBL" id="PNR31100.1"/>
    </source>
</evidence>
<name>A9SPD2_PHYPA</name>
<organism evidence="2">
    <name type="scientific">Physcomitrium patens</name>
    <name type="common">Spreading-leaved earth moss</name>
    <name type="synonym">Physcomitrella patens</name>
    <dbReference type="NCBI Taxonomy" id="3218"/>
    <lineage>
        <taxon>Eukaryota</taxon>
        <taxon>Viridiplantae</taxon>
        <taxon>Streptophyta</taxon>
        <taxon>Embryophyta</taxon>
        <taxon>Bryophyta</taxon>
        <taxon>Bryophytina</taxon>
        <taxon>Bryopsida</taxon>
        <taxon>Funariidae</taxon>
        <taxon>Funariales</taxon>
        <taxon>Funariaceae</taxon>
        <taxon>Physcomitrium</taxon>
    </lineage>
</organism>
<keyword evidence="4" id="KW-1185">Reference proteome</keyword>
<dbReference type="OrthoDB" id="1735564at2759"/>
<proteinExistence type="predicted"/>
<dbReference type="HOGENOM" id="CLU_610302_0_0_1"/>
<feature type="region of interest" description="Disordered" evidence="1">
    <location>
        <begin position="395"/>
        <end position="419"/>
    </location>
</feature>
<dbReference type="EnsemblPlants" id="Pp3c22_21740V3.3">
    <property type="protein sequence ID" value="Pp3c22_21740V3.3"/>
    <property type="gene ID" value="Pp3c22_21740"/>
</dbReference>
<evidence type="ECO:0000256" key="1">
    <source>
        <dbReference type="SAM" id="MobiDB-lite"/>
    </source>
</evidence>
<reference evidence="2 4" key="1">
    <citation type="journal article" date="2008" name="Science">
        <title>The Physcomitrella genome reveals evolutionary insights into the conquest of land by plants.</title>
        <authorList>
            <person name="Rensing S."/>
            <person name="Lang D."/>
            <person name="Zimmer A."/>
            <person name="Terry A."/>
            <person name="Salamov A."/>
            <person name="Shapiro H."/>
            <person name="Nishiyama T."/>
            <person name="Perroud P.-F."/>
            <person name="Lindquist E."/>
            <person name="Kamisugi Y."/>
            <person name="Tanahashi T."/>
            <person name="Sakakibara K."/>
            <person name="Fujita T."/>
            <person name="Oishi K."/>
            <person name="Shin-I T."/>
            <person name="Kuroki Y."/>
            <person name="Toyoda A."/>
            <person name="Suzuki Y."/>
            <person name="Hashimoto A."/>
            <person name="Yamaguchi K."/>
            <person name="Sugano A."/>
            <person name="Kohara Y."/>
            <person name="Fujiyama A."/>
            <person name="Anterola A."/>
            <person name="Aoki S."/>
            <person name="Ashton N."/>
            <person name="Barbazuk W.B."/>
            <person name="Barker E."/>
            <person name="Bennetzen J."/>
            <person name="Bezanilla M."/>
            <person name="Blankenship R."/>
            <person name="Cho S.H."/>
            <person name="Dutcher S."/>
            <person name="Estelle M."/>
            <person name="Fawcett J.A."/>
            <person name="Gundlach H."/>
            <person name="Hanada K."/>
            <person name="Heyl A."/>
            <person name="Hicks K.A."/>
            <person name="Hugh J."/>
            <person name="Lohr M."/>
            <person name="Mayer K."/>
            <person name="Melkozernov A."/>
            <person name="Murata T."/>
            <person name="Nelson D."/>
            <person name="Pils B."/>
            <person name="Prigge M."/>
            <person name="Reiss B."/>
            <person name="Renner T."/>
            <person name="Rombauts S."/>
            <person name="Rushton P."/>
            <person name="Sanderfoot A."/>
            <person name="Schween G."/>
            <person name="Shiu S.-H."/>
            <person name="Stueber K."/>
            <person name="Theodoulou F.L."/>
            <person name="Tu H."/>
            <person name="Van de Peer Y."/>
            <person name="Verrier P.J."/>
            <person name="Waters E."/>
            <person name="Wood A."/>
            <person name="Yang L."/>
            <person name="Cove D."/>
            <person name="Cuming A."/>
            <person name="Hasebe M."/>
            <person name="Lucas S."/>
            <person name="Mishler D.B."/>
            <person name="Reski R."/>
            <person name="Grigoriev I."/>
            <person name="Quatrano R.S."/>
            <person name="Boore J.L."/>
        </authorList>
    </citation>
    <scope>NUCLEOTIDE SEQUENCE [LARGE SCALE GENOMIC DNA]</scope>
    <source>
        <strain evidence="3 4">cv. Gransden 2004</strain>
    </source>
</reference>
<dbReference type="RefSeq" id="XP_024361317.1">
    <property type="nucleotide sequence ID" value="XM_024505549.2"/>
</dbReference>
<evidence type="ECO:0000313" key="3">
    <source>
        <dbReference type="EnsemblPlants" id="Pp3c22_21740V3.1"/>
    </source>
</evidence>
<accession>A9SPD2</accession>
<reference evidence="3" key="3">
    <citation type="submission" date="2020-12" db="UniProtKB">
        <authorList>
            <consortium name="EnsemblPlants"/>
        </authorList>
    </citation>
    <scope>IDENTIFICATION</scope>
</reference>
<feature type="compositionally biased region" description="Polar residues" evidence="1">
    <location>
        <begin position="142"/>
        <end position="154"/>
    </location>
</feature>
<dbReference type="Proteomes" id="UP000006727">
    <property type="component" value="Chromosome 22"/>
</dbReference>